<evidence type="ECO:0000256" key="10">
    <source>
        <dbReference type="ARBA" id="ARBA00023157"/>
    </source>
</evidence>
<evidence type="ECO:0000256" key="7">
    <source>
        <dbReference type="ARBA" id="ARBA00022968"/>
    </source>
</evidence>
<evidence type="ECO:0000313" key="13">
    <source>
        <dbReference type="Proteomes" id="UP000694941"/>
    </source>
</evidence>
<keyword evidence="11" id="KW-0325">Glycoprotein</keyword>
<organism evidence="13 14">
    <name type="scientific">Limulus polyphemus</name>
    <name type="common">Atlantic horseshoe crab</name>
    <dbReference type="NCBI Taxonomy" id="6850"/>
    <lineage>
        <taxon>Eukaryota</taxon>
        <taxon>Metazoa</taxon>
        <taxon>Ecdysozoa</taxon>
        <taxon>Arthropoda</taxon>
        <taxon>Chelicerata</taxon>
        <taxon>Merostomata</taxon>
        <taxon>Xiphosura</taxon>
        <taxon>Limulidae</taxon>
        <taxon>Limulus</taxon>
    </lineage>
</organism>
<dbReference type="PANTHER" id="PTHR12939">
    <property type="entry name" value="SARCOGLYCAN"/>
    <property type="match status" value="1"/>
</dbReference>
<dbReference type="Pfam" id="PF04790">
    <property type="entry name" value="Sarcoglycan_1"/>
    <property type="match status" value="1"/>
</dbReference>
<name>A0ABM1BP47_LIMPO</name>
<comment type="subcellular location">
    <subcellularLocation>
        <location evidence="2">Cell membrane</location>
        <location evidence="2">Sarcolemma</location>
        <topology evidence="2">Single-pass type II membrane protein</topology>
    </subcellularLocation>
    <subcellularLocation>
        <location evidence="1">Cytoplasm</location>
        <location evidence="1">Cytoskeleton</location>
    </subcellularLocation>
</comment>
<keyword evidence="8" id="KW-1133">Transmembrane helix</keyword>
<keyword evidence="10" id="KW-1015">Disulfide bond</keyword>
<dbReference type="GeneID" id="106469962"/>
<keyword evidence="9" id="KW-0472">Membrane</keyword>
<dbReference type="InterPro" id="IPR039972">
    <property type="entry name" value="Sarcoglycan_gamma/delta/zeta"/>
</dbReference>
<evidence type="ECO:0000256" key="12">
    <source>
        <dbReference type="ARBA" id="ARBA00023212"/>
    </source>
</evidence>
<sequence>MVGTENFRFSGSGGVAFEGSIQTSLVRSESFQQLRLESPTRTLKVQAPEGVAIESRAGDITAACRKDLTLQSKEGRIWLDSEKVELRNIKTALPTTRGRTYAGIHQLCVCENGRLFLSPPEGRCQADSEVCK</sequence>
<keyword evidence="12" id="KW-0206">Cytoskeleton</keyword>
<keyword evidence="5" id="KW-0963">Cytoplasm</keyword>
<evidence type="ECO:0000256" key="1">
    <source>
        <dbReference type="ARBA" id="ARBA00004245"/>
    </source>
</evidence>
<evidence type="ECO:0000256" key="5">
    <source>
        <dbReference type="ARBA" id="ARBA00022490"/>
    </source>
</evidence>
<dbReference type="Proteomes" id="UP000694941">
    <property type="component" value="Unplaced"/>
</dbReference>
<keyword evidence="4" id="KW-1003">Cell membrane</keyword>
<evidence type="ECO:0000256" key="11">
    <source>
        <dbReference type="ARBA" id="ARBA00023180"/>
    </source>
</evidence>
<evidence type="ECO:0000256" key="8">
    <source>
        <dbReference type="ARBA" id="ARBA00022989"/>
    </source>
</evidence>
<proteinExistence type="inferred from homology"/>
<accession>A0ABM1BP47</accession>
<gene>
    <name evidence="14" type="primary">LOC106469962</name>
</gene>
<keyword evidence="13" id="KW-1185">Reference proteome</keyword>
<dbReference type="InterPro" id="IPR006875">
    <property type="entry name" value="Sarcoglycan"/>
</dbReference>
<evidence type="ECO:0000256" key="4">
    <source>
        <dbReference type="ARBA" id="ARBA00022475"/>
    </source>
</evidence>
<dbReference type="PANTHER" id="PTHR12939:SF10">
    <property type="entry name" value="EG:4F1.1 PROTEIN"/>
    <property type="match status" value="1"/>
</dbReference>
<keyword evidence="7" id="KW-0735">Signal-anchor</keyword>
<evidence type="ECO:0000256" key="6">
    <source>
        <dbReference type="ARBA" id="ARBA00022692"/>
    </source>
</evidence>
<evidence type="ECO:0000313" key="14">
    <source>
        <dbReference type="RefSeq" id="XP_013785936.2"/>
    </source>
</evidence>
<reference evidence="14" key="1">
    <citation type="submission" date="2025-08" db="UniProtKB">
        <authorList>
            <consortium name="RefSeq"/>
        </authorList>
    </citation>
    <scope>IDENTIFICATION</scope>
    <source>
        <tissue evidence="14">Muscle</tissue>
    </source>
</reference>
<protein>
    <submittedName>
        <fullName evidence="14">Zeta-sarcoglycan-like</fullName>
    </submittedName>
</protein>
<evidence type="ECO:0000256" key="3">
    <source>
        <dbReference type="ARBA" id="ARBA00007574"/>
    </source>
</evidence>
<keyword evidence="6" id="KW-0812">Transmembrane</keyword>
<evidence type="ECO:0000256" key="2">
    <source>
        <dbReference type="ARBA" id="ARBA00004274"/>
    </source>
</evidence>
<comment type="similarity">
    <text evidence="3">Belongs to the sarcoglycan beta/delta/gamma/zeta family.</text>
</comment>
<dbReference type="RefSeq" id="XP_013785936.2">
    <property type="nucleotide sequence ID" value="XM_013930482.2"/>
</dbReference>
<evidence type="ECO:0000256" key="9">
    <source>
        <dbReference type="ARBA" id="ARBA00023136"/>
    </source>
</evidence>